<organism evidence="1 2">
    <name type="scientific">Leucogyrophana mollusca</name>
    <dbReference type="NCBI Taxonomy" id="85980"/>
    <lineage>
        <taxon>Eukaryota</taxon>
        <taxon>Fungi</taxon>
        <taxon>Dikarya</taxon>
        <taxon>Basidiomycota</taxon>
        <taxon>Agaricomycotina</taxon>
        <taxon>Agaricomycetes</taxon>
        <taxon>Agaricomycetidae</taxon>
        <taxon>Boletales</taxon>
        <taxon>Boletales incertae sedis</taxon>
        <taxon>Leucogyrophana</taxon>
    </lineage>
</organism>
<evidence type="ECO:0000313" key="1">
    <source>
        <dbReference type="EMBL" id="KAH7929698.1"/>
    </source>
</evidence>
<accession>A0ACB8BXW3</accession>
<comment type="caution">
    <text evidence="1">The sequence shown here is derived from an EMBL/GenBank/DDBJ whole genome shotgun (WGS) entry which is preliminary data.</text>
</comment>
<sequence>MADESPRQVNNILRTMRGEQFRHSRNVQRMPANVPLSFHTHNRPTLPVNLIHPPQGSEENTRRQIPSARGMWLAGPNPPRSWSSSLLTKAARVAPDNLDTPQWREEALSVVLSPEFSSPSSTAPAALYGTPPLTLLCLRVLLAAYRGPEFTEVAPYIPPHLRRDLLRDSAICSPLSQTEIHALCYDGHVDGELIVIGPHASLRVNHFQTALSRSPDGGKVEVYPHDDSKCADEAEEETSWDSIPSQEKQDPPLHMLTLVSTPLAIPTFLVLPPTITQLALLNIPSPVPLHRLPTICPLLTLVDVSYNSWLSPARSGDKILEEVGWSRLRHLKVLGLRECQVTLKVVAAVNKGRWDDVQIVT</sequence>
<protein>
    <submittedName>
        <fullName evidence="1">Uncharacterized protein</fullName>
    </submittedName>
</protein>
<dbReference type="Proteomes" id="UP000790709">
    <property type="component" value="Unassembled WGS sequence"/>
</dbReference>
<name>A0ACB8BXW3_9AGAM</name>
<gene>
    <name evidence="1" type="ORF">BV22DRAFT_1002214</name>
</gene>
<dbReference type="EMBL" id="MU266338">
    <property type="protein sequence ID" value="KAH7929698.1"/>
    <property type="molecule type" value="Genomic_DNA"/>
</dbReference>
<proteinExistence type="predicted"/>
<reference evidence="1" key="1">
    <citation type="journal article" date="2021" name="New Phytol.">
        <title>Evolutionary innovations through gain and loss of genes in the ectomycorrhizal Boletales.</title>
        <authorList>
            <person name="Wu G."/>
            <person name="Miyauchi S."/>
            <person name="Morin E."/>
            <person name="Kuo A."/>
            <person name="Drula E."/>
            <person name="Varga T."/>
            <person name="Kohler A."/>
            <person name="Feng B."/>
            <person name="Cao Y."/>
            <person name="Lipzen A."/>
            <person name="Daum C."/>
            <person name="Hundley H."/>
            <person name="Pangilinan J."/>
            <person name="Johnson J."/>
            <person name="Barry K."/>
            <person name="LaButti K."/>
            <person name="Ng V."/>
            <person name="Ahrendt S."/>
            <person name="Min B."/>
            <person name="Choi I.G."/>
            <person name="Park H."/>
            <person name="Plett J.M."/>
            <person name="Magnuson J."/>
            <person name="Spatafora J.W."/>
            <person name="Nagy L.G."/>
            <person name="Henrissat B."/>
            <person name="Grigoriev I.V."/>
            <person name="Yang Z.L."/>
            <person name="Xu J."/>
            <person name="Martin F.M."/>
        </authorList>
    </citation>
    <scope>NUCLEOTIDE SEQUENCE</scope>
    <source>
        <strain evidence="1">KUC20120723A-06</strain>
    </source>
</reference>
<keyword evidence="2" id="KW-1185">Reference proteome</keyword>
<evidence type="ECO:0000313" key="2">
    <source>
        <dbReference type="Proteomes" id="UP000790709"/>
    </source>
</evidence>